<dbReference type="KEGG" id="dwd:DSCW_30190"/>
<gene>
    <name evidence="1" type="ORF">DSCW_30190</name>
</gene>
<name>A0A5K7Z0U8_9BACT</name>
<reference evidence="1 2" key="1">
    <citation type="submission" date="2019-11" db="EMBL/GenBank/DDBJ databases">
        <title>Comparative genomics of hydrocarbon-degrading Desulfosarcina strains.</title>
        <authorList>
            <person name="Watanabe M."/>
            <person name="Kojima H."/>
            <person name="Fukui M."/>
        </authorList>
    </citation>
    <scope>NUCLEOTIDE SEQUENCE [LARGE SCALE GENOMIC DNA]</scope>
    <source>
        <strain evidence="1 2">PP31</strain>
    </source>
</reference>
<dbReference type="EMBL" id="AP021875">
    <property type="protein sequence ID" value="BBO75602.1"/>
    <property type="molecule type" value="Genomic_DNA"/>
</dbReference>
<evidence type="ECO:0008006" key="3">
    <source>
        <dbReference type="Google" id="ProtNLM"/>
    </source>
</evidence>
<dbReference type="Pfam" id="PF04338">
    <property type="entry name" value="DUF481"/>
    <property type="match status" value="1"/>
</dbReference>
<dbReference type="OrthoDB" id="5405356at2"/>
<evidence type="ECO:0000313" key="2">
    <source>
        <dbReference type="Proteomes" id="UP000427769"/>
    </source>
</evidence>
<protein>
    <recommendedName>
        <fullName evidence="3">DUF481 domain-containing protein</fullName>
    </recommendedName>
</protein>
<keyword evidence="2" id="KW-1185">Reference proteome</keyword>
<sequence length="266" mass="30229">MTCMQPKAIFTHSNLHAMNTLTAALMCAVFVFSLVAPELSAFAQEGGTVKKLRNRAEFSVVDTSGNTDLFTLSLKNTLEYKFRPDLMGTWNLSALYGEQDSDKNAERYSTDLRFDYDLATTYYSYLLGGWLRDRFAGFDHRYHIGPGLGRKFLIGPRHFLKAETGVNWTREDYIEEGAEDFLEGRIYGQYDFVVSEGNKFFQGLEYLLDFEDSDNYKIISVTGVTSTLTRGLAIKVAYEIRYQNRPVPETVEKTDTTLSASLVLSY</sequence>
<dbReference type="Proteomes" id="UP000427769">
    <property type="component" value="Chromosome"/>
</dbReference>
<organism evidence="1 2">
    <name type="scientific">Desulfosarcina widdelii</name>
    <dbReference type="NCBI Taxonomy" id="947919"/>
    <lineage>
        <taxon>Bacteria</taxon>
        <taxon>Pseudomonadati</taxon>
        <taxon>Thermodesulfobacteriota</taxon>
        <taxon>Desulfobacteria</taxon>
        <taxon>Desulfobacterales</taxon>
        <taxon>Desulfosarcinaceae</taxon>
        <taxon>Desulfosarcina</taxon>
    </lineage>
</organism>
<dbReference type="InterPro" id="IPR007433">
    <property type="entry name" value="DUF481"/>
</dbReference>
<evidence type="ECO:0000313" key="1">
    <source>
        <dbReference type="EMBL" id="BBO75602.1"/>
    </source>
</evidence>
<accession>A0A5K7Z0U8</accession>
<proteinExistence type="predicted"/>
<dbReference type="AlphaFoldDB" id="A0A5K7Z0U8"/>